<dbReference type="Pfam" id="PF13223">
    <property type="entry name" value="DUF4031"/>
    <property type="match status" value="1"/>
</dbReference>
<dbReference type="InterPro" id="IPR025109">
    <property type="entry name" value="DUF4031"/>
</dbReference>
<comment type="caution">
    <text evidence="2">The sequence shown here is derived from an EMBL/GenBank/DDBJ whole genome shotgun (WGS) entry which is preliminary data.</text>
</comment>
<proteinExistence type="predicted"/>
<evidence type="ECO:0000313" key="2">
    <source>
        <dbReference type="EMBL" id="MCW1932652.1"/>
    </source>
</evidence>
<gene>
    <name evidence="2" type="ORF">OKW52_10380</name>
</gene>
<sequence length="97" mass="10912">MTVYVDPARHPYGRMMMCHMMADSTEELLAMADKIGVARKWIQKAGSVYEHFDIAKAKREEAVRLGAIEVSAMDLGRLIRWHSGRGPKPAFVPEAKP</sequence>
<dbReference type="EMBL" id="JAPDFL010000001">
    <property type="protein sequence ID" value="MCW1932652.1"/>
    <property type="molecule type" value="Genomic_DNA"/>
</dbReference>
<dbReference type="Proteomes" id="UP001208938">
    <property type="component" value="Unassembled WGS sequence"/>
</dbReference>
<keyword evidence="3" id="KW-1185">Reference proteome</keyword>
<evidence type="ECO:0000313" key="3">
    <source>
        <dbReference type="Proteomes" id="UP001208938"/>
    </source>
</evidence>
<evidence type="ECO:0000259" key="1">
    <source>
        <dbReference type="Pfam" id="PF13223"/>
    </source>
</evidence>
<accession>A0ABT3GYQ3</accession>
<organism evidence="2 3">
    <name type="scientific">Pararhodobacter zhoushanensis</name>
    <dbReference type="NCBI Taxonomy" id="2479545"/>
    <lineage>
        <taxon>Bacteria</taxon>
        <taxon>Pseudomonadati</taxon>
        <taxon>Pseudomonadota</taxon>
        <taxon>Alphaproteobacteria</taxon>
        <taxon>Rhodobacterales</taxon>
        <taxon>Paracoccaceae</taxon>
        <taxon>Pararhodobacter</taxon>
    </lineage>
</organism>
<protein>
    <submittedName>
        <fullName evidence="2">DUF4031 domain-containing protein</fullName>
    </submittedName>
</protein>
<reference evidence="2 3" key="1">
    <citation type="submission" date="2022-10" db="EMBL/GenBank/DDBJ databases">
        <title>Pararhodobacter sp. nov., isolated from marine algae.</title>
        <authorList>
            <person name="Choi B.J."/>
            <person name="Kim J.M."/>
            <person name="Lee J.K."/>
            <person name="Choi D.G."/>
            <person name="Jeon C.O."/>
        </authorList>
    </citation>
    <scope>NUCLEOTIDE SEQUENCE [LARGE SCALE GENOMIC DNA]</scope>
    <source>
        <strain evidence="2 3">ZQ420</strain>
    </source>
</reference>
<name>A0ABT3GYQ3_9RHOB</name>
<dbReference type="RefSeq" id="WP_264505636.1">
    <property type="nucleotide sequence ID" value="NZ_JAPDFL010000001.1"/>
</dbReference>
<feature type="domain" description="DUF4031" evidence="1">
    <location>
        <begin position="3"/>
        <end position="79"/>
    </location>
</feature>